<sequence length="472" mass="53534">MINGISVSVSDDEEVAGKMRVRIRHRRKKPGPRQELLGRVVRSAMRWWASSSSSPSSSCSSSRPRSSRGGPATNPDLSPSPSRGTRSRTPRSPLGSQCRGAEVDWKPKSARSHHQSRQWRQRAPKEIASLEFPSSAEPNILSRDVVYKSDNNNESHVEGDSIQSLQNKEATRFNLFTGYQTLREREETFKVQETAAVHCGFYSEKGGFKISEDDRNYMRTCKAVVSTCAFGGGDDLYEPIGMTEASIYKVCYVAFWDEITRTAQEAEGKQIGENHMIGRWRIVIVKDLPFSDQRLNGKIPKMLGHRLFPEARYSIWVDSKSQFRRDPIGVMDALLWRTNSTLAISEHGARSNLYDEGKAIISKHKATPEEVEEQLNQYRKDGIPGNKRFNGKKALAEASVIVREHTPSTNLFMCLWFNEVVRFTSRDQLSFPYVMRRLKIPGVNMFSVCTRKDLVNSMGHKHTVKPLLRQTS</sequence>
<feature type="compositionally biased region" description="Low complexity" evidence="1">
    <location>
        <begin position="42"/>
        <end position="68"/>
    </location>
</feature>
<gene>
    <name evidence="3" type="ORF">CB5_LOCUS2729</name>
</gene>
<dbReference type="InterPro" id="IPR006852">
    <property type="entry name" value="TOD1_MUCI70"/>
</dbReference>
<protein>
    <recommendedName>
        <fullName evidence="2">TOD1/MUCI70 glycosyltransferase-like domain-containing protein</fullName>
    </recommendedName>
</protein>
<dbReference type="PANTHER" id="PTHR12956">
    <property type="entry name" value="ALKALINE CERAMIDASE-RELATED"/>
    <property type="match status" value="1"/>
</dbReference>
<feature type="compositionally biased region" description="Basic residues" evidence="1">
    <location>
        <begin position="108"/>
        <end position="122"/>
    </location>
</feature>
<evidence type="ECO:0000259" key="2">
    <source>
        <dbReference type="Pfam" id="PF04765"/>
    </source>
</evidence>
<reference evidence="3" key="1">
    <citation type="submission" date="2020-07" db="EMBL/GenBank/DDBJ databases">
        <authorList>
            <person name="Lin J."/>
        </authorList>
    </citation>
    <scope>NUCLEOTIDE SEQUENCE</scope>
</reference>
<dbReference type="PANTHER" id="PTHR12956:SF17">
    <property type="entry name" value="OS01G0749100 PROTEIN"/>
    <property type="match status" value="1"/>
</dbReference>
<evidence type="ECO:0000313" key="3">
    <source>
        <dbReference type="EMBL" id="CAD1819518.1"/>
    </source>
</evidence>
<feature type="domain" description="TOD1/MUCI70 glycosyltransferase-like" evidence="2">
    <location>
        <begin position="166"/>
        <end position="460"/>
    </location>
</feature>
<evidence type="ECO:0000256" key="1">
    <source>
        <dbReference type="SAM" id="MobiDB-lite"/>
    </source>
</evidence>
<feature type="compositionally biased region" description="Basic residues" evidence="1">
    <location>
        <begin position="19"/>
        <end position="31"/>
    </location>
</feature>
<organism evidence="3">
    <name type="scientific">Ananas comosus var. bracteatus</name>
    <name type="common">red pineapple</name>
    <dbReference type="NCBI Taxonomy" id="296719"/>
    <lineage>
        <taxon>Eukaryota</taxon>
        <taxon>Viridiplantae</taxon>
        <taxon>Streptophyta</taxon>
        <taxon>Embryophyta</taxon>
        <taxon>Tracheophyta</taxon>
        <taxon>Spermatophyta</taxon>
        <taxon>Magnoliopsida</taxon>
        <taxon>Liliopsida</taxon>
        <taxon>Poales</taxon>
        <taxon>Bromeliaceae</taxon>
        <taxon>Bromelioideae</taxon>
        <taxon>Ananas</taxon>
    </lineage>
</organism>
<dbReference type="EMBL" id="LR862139">
    <property type="protein sequence ID" value="CAD1819518.1"/>
    <property type="molecule type" value="Genomic_DNA"/>
</dbReference>
<proteinExistence type="predicted"/>
<name>A0A6V7NLU7_ANACO</name>
<dbReference type="AlphaFoldDB" id="A0A6V7NLU7"/>
<feature type="region of interest" description="Disordered" evidence="1">
    <location>
        <begin position="1"/>
        <end position="124"/>
    </location>
</feature>
<dbReference type="InterPro" id="IPR048354">
    <property type="entry name" value="TOD1_MUCI70_glycTrfase_dom"/>
</dbReference>
<accession>A0A6V7NLU7</accession>
<dbReference type="Pfam" id="PF04765">
    <property type="entry name" value="TOD1_MUCI70"/>
    <property type="match status" value="1"/>
</dbReference>